<evidence type="ECO:0000313" key="1">
    <source>
        <dbReference type="EMBL" id="MDO6967118.1"/>
    </source>
</evidence>
<reference evidence="1" key="1">
    <citation type="journal article" date="2015" name="Int. J. Syst. Evol. Microbiol.">
        <title>Rhizobium alvei sp. nov., isolated from a freshwater river.</title>
        <authorList>
            <person name="Sheu S.Y."/>
            <person name="Huang H.W."/>
            <person name="Young C.C."/>
            <person name="Chen W.M."/>
        </authorList>
    </citation>
    <scope>NUCLEOTIDE SEQUENCE</scope>
    <source>
        <strain evidence="1">TNR-22</strain>
    </source>
</reference>
<comment type="caution">
    <text evidence="1">The sequence shown here is derived from an EMBL/GenBank/DDBJ whole genome shotgun (WGS) entry which is preliminary data.</text>
</comment>
<name>A0ABT8YVB0_9HYPH</name>
<dbReference type="RefSeq" id="WP_304379048.1">
    <property type="nucleotide sequence ID" value="NZ_JAUOZU010000032.1"/>
</dbReference>
<accession>A0ABT8YVB0</accession>
<protein>
    <submittedName>
        <fullName evidence="1">Uncharacterized protein</fullName>
    </submittedName>
</protein>
<dbReference type="Proteomes" id="UP001174932">
    <property type="component" value="Unassembled WGS sequence"/>
</dbReference>
<dbReference type="EMBL" id="JAUOZU010000032">
    <property type="protein sequence ID" value="MDO6967118.1"/>
    <property type="molecule type" value="Genomic_DNA"/>
</dbReference>
<reference evidence="1" key="2">
    <citation type="submission" date="2023-07" db="EMBL/GenBank/DDBJ databases">
        <authorList>
            <person name="Shen H."/>
        </authorList>
    </citation>
    <scope>NUCLEOTIDE SEQUENCE</scope>
    <source>
        <strain evidence="1">TNR-22</strain>
    </source>
</reference>
<organism evidence="1 2">
    <name type="scientific">Rhizobium alvei</name>
    <dbReference type="NCBI Taxonomy" id="1132659"/>
    <lineage>
        <taxon>Bacteria</taxon>
        <taxon>Pseudomonadati</taxon>
        <taxon>Pseudomonadota</taxon>
        <taxon>Alphaproteobacteria</taxon>
        <taxon>Hyphomicrobiales</taxon>
        <taxon>Rhizobiaceae</taxon>
        <taxon>Rhizobium/Agrobacterium group</taxon>
        <taxon>Rhizobium</taxon>
    </lineage>
</organism>
<keyword evidence="2" id="KW-1185">Reference proteome</keyword>
<evidence type="ECO:0000313" key="2">
    <source>
        <dbReference type="Proteomes" id="UP001174932"/>
    </source>
</evidence>
<proteinExistence type="predicted"/>
<gene>
    <name evidence="1" type="ORF">Q4481_24490</name>
</gene>
<sequence>MKKVPKIGDVVEFKSESGYIYAHYSHKHKTFGPLLRVFREIRKKRPENFDVIVTETPQYLVFFPLHAAVKQGVVEIVGNASIPLQAQPFPLFRNGIADPITKKIDIWWLWDGEKEWRVGKLTEEQRKLSMLQIVNDTALIERVEAGYKPENDGF</sequence>